<evidence type="ECO:0000313" key="3">
    <source>
        <dbReference type="Proteomes" id="UP001059596"/>
    </source>
</evidence>
<sequence>MWKWNHLIILFFIVPARQGLENKTSTLASKLLKELPDLERNSSTKAKSMHDNGLRFRAPPAVKYVYYPYPYPMQPYPQYPPHGYYPPQGYYPPNGYYPPTGRYPPKGSPYPYPYPPSSGGKSAPVNLNILNAKHKVRSPAGLPEPPVAPVAPSPGFGAQNQNVITIVIGKDPK</sequence>
<dbReference type="AlphaFoldDB" id="A0A9P9YV24"/>
<evidence type="ECO:0008006" key="4">
    <source>
        <dbReference type="Google" id="ProtNLM"/>
    </source>
</evidence>
<keyword evidence="3" id="KW-1185">Reference proteome</keyword>
<proteinExistence type="predicted"/>
<accession>A0A9P9YV24</accession>
<dbReference type="Proteomes" id="UP001059596">
    <property type="component" value="Unassembled WGS sequence"/>
</dbReference>
<evidence type="ECO:0000256" key="1">
    <source>
        <dbReference type="SAM" id="SignalP"/>
    </source>
</evidence>
<organism evidence="2 3">
    <name type="scientific">Drosophila gunungcola</name>
    <name type="common">fruit fly</name>
    <dbReference type="NCBI Taxonomy" id="103775"/>
    <lineage>
        <taxon>Eukaryota</taxon>
        <taxon>Metazoa</taxon>
        <taxon>Ecdysozoa</taxon>
        <taxon>Arthropoda</taxon>
        <taxon>Hexapoda</taxon>
        <taxon>Insecta</taxon>
        <taxon>Pterygota</taxon>
        <taxon>Neoptera</taxon>
        <taxon>Endopterygota</taxon>
        <taxon>Diptera</taxon>
        <taxon>Brachycera</taxon>
        <taxon>Muscomorpha</taxon>
        <taxon>Ephydroidea</taxon>
        <taxon>Drosophilidae</taxon>
        <taxon>Drosophila</taxon>
        <taxon>Sophophora</taxon>
    </lineage>
</organism>
<name>A0A9P9YV24_9MUSC</name>
<gene>
    <name evidence="2" type="ORF">M5D96_004556</name>
</gene>
<feature type="signal peptide" evidence="1">
    <location>
        <begin position="1"/>
        <end position="19"/>
    </location>
</feature>
<reference evidence="2" key="1">
    <citation type="journal article" date="2023" name="Genome Biol. Evol.">
        <title>Long-read-based Genome Assembly of Drosophila gunungcola Reveals Fewer Chemosensory Genes in Flower-breeding Species.</title>
        <authorList>
            <person name="Negi A."/>
            <person name="Liao B.Y."/>
            <person name="Yeh S.D."/>
        </authorList>
    </citation>
    <scope>NUCLEOTIDE SEQUENCE</scope>
    <source>
        <strain evidence="2">Sukarami</strain>
    </source>
</reference>
<comment type="caution">
    <text evidence="2">The sequence shown here is derived from an EMBL/GenBank/DDBJ whole genome shotgun (WGS) entry which is preliminary data.</text>
</comment>
<evidence type="ECO:0000313" key="2">
    <source>
        <dbReference type="EMBL" id="KAI8043229.1"/>
    </source>
</evidence>
<dbReference type="EMBL" id="JAMKOV010000002">
    <property type="protein sequence ID" value="KAI8043229.1"/>
    <property type="molecule type" value="Genomic_DNA"/>
</dbReference>
<protein>
    <recommendedName>
        <fullName evidence="4">CG16743 protein</fullName>
    </recommendedName>
</protein>
<keyword evidence="1" id="KW-0732">Signal</keyword>
<feature type="chain" id="PRO_5040193547" description="CG16743 protein" evidence="1">
    <location>
        <begin position="20"/>
        <end position="173"/>
    </location>
</feature>